<keyword evidence="6" id="KW-1185">Reference proteome</keyword>
<name>A0A418AH07_9STRA</name>
<evidence type="ECO:0000256" key="1">
    <source>
        <dbReference type="ARBA" id="ARBA00022729"/>
    </source>
</evidence>
<dbReference type="VEuPathDB" id="FungiDB:H310_08336"/>
<evidence type="ECO:0000256" key="3">
    <source>
        <dbReference type="SAM" id="MobiDB-lite"/>
    </source>
</evidence>
<dbReference type="Proteomes" id="UP000285060">
    <property type="component" value="Unassembled WGS sequence"/>
</dbReference>
<evidence type="ECO:0000313" key="6">
    <source>
        <dbReference type="Proteomes" id="UP000285060"/>
    </source>
</evidence>
<keyword evidence="1" id="KW-0732">Signal</keyword>
<gene>
    <name evidence="5" type="ORF">DYB32_009875</name>
</gene>
<sequence length="791" mass="85132">MKIALASIGVLLIAGGIATAIVLSTSGKTAAGTSSSSGTRTPTSNNGASSGKTSNSTSADTVPTTASTSVLVDPETDVAALTMLAIGDWGSTTGPLLVSSVVNRPLYPILTGRGNDGSSPGSCCKLYSKGANAGKVDTSMPRYLVDYHAQKWVAELMGMSAAMLKPTPSRVLSHGDNIYWNGVGSGDIKYRMEETFEKIYTAPALQPVKWVSVAGNHDIGGSAYLCGDDNDHFRECTSVDEMLESLERKFSLQAKYTSYNGDRWLMKDHYFLERVTQNSVTVDILNLDTNDAAVHGASQVCCQCYGYRWKYTQAPDDTTDPCKNTVRGDRTCAGGDTDMYDKCIARIDAWAKASYDGALKDLKASTADFKIINTHFSPHYHMDPPHMQKWYDVTKTYGVHAWFNGHTHGFNHDVAKWNTHFFQNGAGGGIFSESAAPVTNNDQVSSTWVAKGHPYGFMELSFTKNWLKVQFVSFDKSWDFKGFNFADTTKGGIARGHCWFVPKNLNSPGVECKSSKRTIVIAVGLLVAVAVAVVIVLVVGKGSSDASNSSGDKSTTATTLAPAKNVTANDLLGTTIAPAPGATTTPAPSPASDPETGKAVLTMLAIGDWGSTTGKKSGSSLDTAGDPGSCCKTYGGSGANANKVDPSRPRIKVDYWAQLYVSTILAQSAGQLKPKPARVIGHGDNIYWDGAGPGDIKYRMEETFEKKYAQPALQGIKWVNVAGNHDIGGSEFICGEKDYNFVKCKDTAEMLKYLDLKFDLQAQYKSPNQDRWLMKDHYYVESVKSDDGSVT</sequence>
<feature type="region of interest" description="Disordered" evidence="3">
    <location>
        <begin position="29"/>
        <end position="68"/>
    </location>
</feature>
<keyword evidence="2" id="KW-0378">Hydrolase</keyword>
<feature type="compositionally biased region" description="Low complexity" evidence="3">
    <location>
        <begin position="29"/>
        <end position="44"/>
    </location>
</feature>
<feature type="compositionally biased region" description="Low complexity" evidence="3">
    <location>
        <begin position="575"/>
        <end position="592"/>
    </location>
</feature>
<keyword evidence="4" id="KW-0472">Membrane</keyword>
<comment type="caution">
    <text evidence="5">The sequence shown here is derived from an EMBL/GenBank/DDBJ whole genome shotgun (WGS) entry which is preliminary data.</text>
</comment>
<accession>A0A418AH07</accession>
<dbReference type="InterPro" id="IPR029052">
    <property type="entry name" value="Metallo-depent_PP-like"/>
</dbReference>
<organism evidence="5 6">
    <name type="scientific">Aphanomyces invadans</name>
    <dbReference type="NCBI Taxonomy" id="157072"/>
    <lineage>
        <taxon>Eukaryota</taxon>
        <taxon>Sar</taxon>
        <taxon>Stramenopiles</taxon>
        <taxon>Oomycota</taxon>
        <taxon>Saprolegniomycetes</taxon>
        <taxon>Saprolegniales</taxon>
        <taxon>Verrucalvaceae</taxon>
        <taxon>Aphanomyces</taxon>
    </lineage>
</organism>
<feature type="non-terminal residue" evidence="5">
    <location>
        <position position="791"/>
    </location>
</feature>
<dbReference type="AlphaFoldDB" id="A0A418AH07"/>
<dbReference type="Gene3D" id="3.60.21.10">
    <property type="match status" value="2"/>
</dbReference>
<proteinExistence type="predicted"/>
<reference evidence="5 6" key="1">
    <citation type="submission" date="2018-08" db="EMBL/GenBank/DDBJ databases">
        <title>Aphanomyces genome sequencing and annotation.</title>
        <authorList>
            <person name="Minardi D."/>
            <person name="Oidtmann B."/>
            <person name="Van Der Giezen M."/>
            <person name="Studholme D.J."/>
        </authorList>
    </citation>
    <scope>NUCLEOTIDE SEQUENCE [LARGE SCALE GENOMIC DNA]</scope>
    <source>
        <strain evidence="5 6">NJM0002</strain>
    </source>
</reference>
<dbReference type="VEuPathDB" id="FungiDB:H310_08343"/>
<protein>
    <submittedName>
        <fullName evidence="5">Uncharacterized protein</fullName>
    </submittedName>
</protein>
<keyword evidence="4" id="KW-1133">Transmembrane helix</keyword>
<dbReference type="SUPFAM" id="SSF56300">
    <property type="entry name" value="Metallo-dependent phosphatases"/>
    <property type="match status" value="2"/>
</dbReference>
<feature type="compositionally biased region" description="Polar residues" evidence="3">
    <location>
        <begin position="45"/>
        <end position="68"/>
    </location>
</feature>
<dbReference type="InterPro" id="IPR051558">
    <property type="entry name" value="Metallophosphoesterase_PAP"/>
</dbReference>
<evidence type="ECO:0000256" key="4">
    <source>
        <dbReference type="SAM" id="Phobius"/>
    </source>
</evidence>
<dbReference type="GO" id="GO:0016787">
    <property type="term" value="F:hydrolase activity"/>
    <property type="evidence" value="ECO:0007669"/>
    <property type="project" value="UniProtKB-KW"/>
</dbReference>
<dbReference type="PANTHER" id="PTHR10161">
    <property type="entry name" value="TARTRATE-RESISTANT ACID PHOSPHATASE TYPE 5"/>
    <property type="match status" value="1"/>
</dbReference>
<evidence type="ECO:0000313" key="5">
    <source>
        <dbReference type="EMBL" id="RHY21172.1"/>
    </source>
</evidence>
<keyword evidence="4" id="KW-0812">Transmembrane</keyword>
<dbReference type="EMBL" id="QUSY01002452">
    <property type="protein sequence ID" value="RHY21172.1"/>
    <property type="molecule type" value="Genomic_DNA"/>
</dbReference>
<dbReference type="PANTHER" id="PTHR10161:SF14">
    <property type="entry name" value="TARTRATE-RESISTANT ACID PHOSPHATASE TYPE 5"/>
    <property type="match status" value="1"/>
</dbReference>
<feature type="region of interest" description="Disordered" evidence="3">
    <location>
        <begin position="575"/>
        <end position="596"/>
    </location>
</feature>
<feature type="transmembrane region" description="Helical" evidence="4">
    <location>
        <begin position="519"/>
        <end position="540"/>
    </location>
</feature>
<evidence type="ECO:0000256" key="2">
    <source>
        <dbReference type="ARBA" id="ARBA00022801"/>
    </source>
</evidence>